<evidence type="ECO:0000313" key="3">
    <source>
        <dbReference type="Proteomes" id="UP000006906"/>
    </source>
</evidence>
<dbReference type="AlphaFoldDB" id="A0A2K3CP45"/>
<dbReference type="KEGG" id="cre:CHLRE_17g702976v5"/>
<dbReference type="Proteomes" id="UP000006906">
    <property type="component" value="Chromosome 17"/>
</dbReference>
<evidence type="ECO:0000313" key="2">
    <source>
        <dbReference type="EMBL" id="PNW70033.1"/>
    </source>
</evidence>
<keyword evidence="3" id="KW-1185">Reference proteome</keyword>
<name>A0A2K3CP45_CHLRE</name>
<reference evidence="2 3" key="1">
    <citation type="journal article" date="2007" name="Science">
        <title>The Chlamydomonas genome reveals the evolution of key animal and plant functions.</title>
        <authorList>
            <person name="Merchant S.S."/>
            <person name="Prochnik S.E."/>
            <person name="Vallon O."/>
            <person name="Harris E.H."/>
            <person name="Karpowicz S.J."/>
            <person name="Witman G.B."/>
            <person name="Terry A."/>
            <person name="Salamov A."/>
            <person name="Fritz-Laylin L.K."/>
            <person name="Marechal-Drouard L."/>
            <person name="Marshall W.F."/>
            <person name="Qu L.H."/>
            <person name="Nelson D.R."/>
            <person name="Sanderfoot A.A."/>
            <person name="Spalding M.H."/>
            <person name="Kapitonov V.V."/>
            <person name="Ren Q."/>
            <person name="Ferris P."/>
            <person name="Lindquist E."/>
            <person name="Shapiro H."/>
            <person name="Lucas S.M."/>
            <person name="Grimwood J."/>
            <person name="Schmutz J."/>
            <person name="Cardol P."/>
            <person name="Cerutti H."/>
            <person name="Chanfreau G."/>
            <person name="Chen C.L."/>
            <person name="Cognat V."/>
            <person name="Croft M.T."/>
            <person name="Dent R."/>
            <person name="Dutcher S."/>
            <person name="Fernandez E."/>
            <person name="Fukuzawa H."/>
            <person name="Gonzalez-Ballester D."/>
            <person name="Gonzalez-Halphen D."/>
            <person name="Hallmann A."/>
            <person name="Hanikenne M."/>
            <person name="Hippler M."/>
            <person name="Inwood W."/>
            <person name="Jabbari K."/>
            <person name="Kalanon M."/>
            <person name="Kuras R."/>
            <person name="Lefebvre P.A."/>
            <person name="Lemaire S.D."/>
            <person name="Lobanov A.V."/>
            <person name="Lohr M."/>
            <person name="Manuell A."/>
            <person name="Meier I."/>
            <person name="Mets L."/>
            <person name="Mittag M."/>
            <person name="Mittelmeier T."/>
            <person name="Moroney J.V."/>
            <person name="Moseley J."/>
            <person name="Napoli C."/>
            <person name="Nedelcu A.M."/>
            <person name="Niyogi K."/>
            <person name="Novoselov S.V."/>
            <person name="Paulsen I.T."/>
            <person name="Pazour G."/>
            <person name="Purton S."/>
            <person name="Ral J.P."/>
            <person name="Riano-Pachon D.M."/>
            <person name="Riekhof W."/>
            <person name="Rymarquis L."/>
            <person name="Schroda M."/>
            <person name="Stern D."/>
            <person name="Umen J."/>
            <person name="Willows R."/>
            <person name="Wilson N."/>
            <person name="Zimmer S.L."/>
            <person name="Allmer J."/>
            <person name="Balk J."/>
            <person name="Bisova K."/>
            <person name="Chen C.J."/>
            <person name="Elias M."/>
            <person name="Gendler K."/>
            <person name="Hauser C."/>
            <person name="Lamb M.R."/>
            <person name="Ledford H."/>
            <person name="Long J.C."/>
            <person name="Minagawa J."/>
            <person name="Page M.D."/>
            <person name="Pan J."/>
            <person name="Pootakham W."/>
            <person name="Roje S."/>
            <person name="Rose A."/>
            <person name="Stahlberg E."/>
            <person name="Terauchi A.M."/>
            <person name="Yang P."/>
            <person name="Ball S."/>
            <person name="Bowler C."/>
            <person name="Dieckmann C.L."/>
            <person name="Gladyshev V.N."/>
            <person name="Green P."/>
            <person name="Jorgensen R."/>
            <person name="Mayfield S."/>
            <person name="Mueller-Roeber B."/>
            <person name="Rajamani S."/>
            <person name="Sayre R.T."/>
            <person name="Brokstein P."/>
            <person name="Dubchak I."/>
            <person name="Goodstein D."/>
            <person name="Hornick L."/>
            <person name="Huang Y.W."/>
            <person name="Jhaveri J."/>
            <person name="Luo Y."/>
            <person name="Martinez D."/>
            <person name="Ngau W.C."/>
            <person name="Otillar B."/>
            <person name="Poliakov A."/>
            <person name="Porter A."/>
            <person name="Szajkowski L."/>
            <person name="Werner G."/>
            <person name="Zhou K."/>
            <person name="Grigoriev I.V."/>
            <person name="Rokhsar D.S."/>
            <person name="Grossman A.R."/>
        </authorList>
    </citation>
    <scope>NUCLEOTIDE SEQUENCE [LARGE SCALE GENOMIC DNA]</scope>
    <source>
        <strain evidence="3">CC-503</strain>
    </source>
</reference>
<proteinExistence type="predicted"/>
<organism evidence="2 3">
    <name type="scientific">Chlamydomonas reinhardtii</name>
    <name type="common">Chlamydomonas smithii</name>
    <dbReference type="NCBI Taxonomy" id="3055"/>
    <lineage>
        <taxon>Eukaryota</taxon>
        <taxon>Viridiplantae</taxon>
        <taxon>Chlorophyta</taxon>
        <taxon>core chlorophytes</taxon>
        <taxon>Chlorophyceae</taxon>
        <taxon>CS clade</taxon>
        <taxon>Chlamydomonadales</taxon>
        <taxon>Chlamydomonadaceae</taxon>
        <taxon>Chlamydomonas</taxon>
    </lineage>
</organism>
<dbReference type="GeneID" id="66056907"/>
<dbReference type="RefSeq" id="XP_042914404.1">
    <property type="nucleotide sequence ID" value="XM_043071945.1"/>
</dbReference>
<evidence type="ECO:0000256" key="1">
    <source>
        <dbReference type="SAM" id="MobiDB-lite"/>
    </source>
</evidence>
<dbReference type="Gramene" id="PNW70033">
    <property type="protein sequence ID" value="PNW70033"/>
    <property type="gene ID" value="CHLRE_17g702976v5"/>
</dbReference>
<dbReference type="InParanoid" id="A0A2K3CP45"/>
<dbReference type="EMBL" id="CM008978">
    <property type="protein sequence ID" value="PNW70033.1"/>
    <property type="molecule type" value="Genomic_DNA"/>
</dbReference>
<gene>
    <name evidence="2" type="ORF">CHLRE_17g702976v5</name>
</gene>
<sequence>MPPMRGCPTHRHSIAVQAALGILEPPTRTDALGSPPTYAHGAHAAHPRSQPGRGIS</sequence>
<protein>
    <submittedName>
        <fullName evidence="2">Uncharacterized protein</fullName>
    </submittedName>
</protein>
<accession>A0A2K3CP45</accession>
<feature type="region of interest" description="Disordered" evidence="1">
    <location>
        <begin position="25"/>
        <end position="56"/>
    </location>
</feature>